<dbReference type="InterPro" id="IPR014196">
    <property type="entry name" value="SpoIIM"/>
</dbReference>
<accession>A0A419SN41</accession>
<comment type="caution">
    <text evidence="2">The sequence shown here is derived from an EMBL/GenBank/DDBJ whole genome shotgun (WGS) entry which is preliminary data.</text>
</comment>
<keyword evidence="3" id="KW-1185">Reference proteome</keyword>
<dbReference type="InterPro" id="IPR002798">
    <property type="entry name" value="SpoIIM-like"/>
</dbReference>
<evidence type="ECO:0000313" key="3">
    <source>
        <dbReference type="Proteomes" id="UP000284219"/>
    </source>
</evidence>
<feature type="transmembrane region" description="Helical" evidence="1">
    <location>
        <begin position="172"/>
        <end position="195"/>
    </location>
</feature>
<feature type="transmembrane region" description="Helical" evidence="1">
    <location>
        <begin position="86"/>
        <end position="119"/>
    </location>
</feature>
<dbReference type="Proteomes" id="UP000284219">
    <property type="component" value="Unassembled WGS sequence"/>
</dbReference>
<feature type="transmembrane region" description="Helical" evidence="1">
    <location>
        <begin position="139"/>
        <end position="160"/>
    </location>
</feature>
<dbReference type="NCBIfam" id="TIGR02831">
    <property type="entry name" value="spo_II_M"/>
    <property type="match status" value="1"/>
</dbReference>
<gene>
    <name evidence="2" type="ORF">BEP19_01420</name>
</gene>
<sequence length="210" mass="23524">MRRIPFGQSLQHHLKENLSLYLFIIVLFTMGVSFGAILVNSLATNQKQDLMGYLTQFFSELHSGLKVNPTAAFQQSLGDHLKYIGLIWMLGLSIIGLPIILIMVFLKGLVVGFTVGFLAHQWHWSGLMMAGLSVLPQNLLVIPVIIIMGTAGVSFSLRLIRSRFMRRGEHIYPFFLRYTLLVVLLGFILSVASLFETFVSPLLMKQIGLG</sequence>
<dbReference type="Pfam" id="PF01944">
    <property type="entry name" value="SpoIIM"/>
    <property type="match status" value="1"/>
</dbReference>
<reference evidence="2 3" key="1">
    <citation type="submission" date="2016-08" db="EMBL/GenBank/DDBJ databases">
        <title>Novel Firmicute Genomes.</title>
        <authorList>
            <person name="Poppleton D.I."/>
            <person name="Gribaldo S."/>
        </authorList>
    </citation>
    <scope>NUCLEOTIDE SEQUENCE [LARGE SCALE GENOMIC DNA]</scope>
    <source>
        <strain evidence="2 3">RAOx-1</strain>
    </source>
</reference>
<evidence type="ECO:0000313" key="2">
    <source>
        <dbReference type="EMBL" id="RKD25631.1"/>
    </source>
</evidence>
<dbReference type="PIRSF" id="PIRSF038973">
    <property type="entry name" value="SpoIIM"/>
    <property type="match status" value="1"/>
</dbReference>
<proteinExistence type="predicted"/>
<keyword evidence="1" id="KW-0472">Membrane</keyword>
<keyword evidence="1" id="KW-1133">Transmembrane helix</keyword>
<dbReference type="RefSeq" id="WP_245983269.1">
    <property type="nucleotide sequence ID" value="NZ_MCHY01000006.1"/>
</dbReference>
<feature type="transmembrane region" description="Helical" evidence="1">
    <location>
        <begin position="20"/>
        <end position="43"/>
    </location>
</feature>
<organism evidence="2 3">
    <name type="scientific">Ammoniphilus oxalaticus</name>
    <dbReference type="NCBI Taxonomy" id="66863"/>
    <lineage>
        <taxon>Bacteria</taxon>
        <taxon>Bacillati</taxon>
        <taxon>Bacillota</taxon>
        <taxon>Bacilli</taxon>
        <taxon>Bacillales</taxon>
        <taxon>Paenibacillaceae</taxon>
        <taxon>Aneurinibacillus group</taxon>
        <taxon>Ammoniphilus</taxon>
    </lineage>
</organism>
<name>A0A419SN41_9BACL</name>
<dbReference type="AlphaFoldDB" id="A0A419SN41"/>
<evidence type="ECO:0000256" key="1">
    <source>
        <dbReference type="SAM" id="Phobius"/>
    </source>
</evidence>
<protein>
    <submittedName>
        <fullName evidence="2">Stage II sporulation protein M</fullName>
    </submittedName>
</protein>
<keyword evidence="1" id="KW-0812">Transmembrane</keyword>
<dbReference type="EMBL" id="MCHY01000006">
    <property type="protein sequence ID" value="RKD25631.1"/>
    <property type="molecule type" value="Genomic_DNA"/>
</dbReference>